<dbReference type="Pfam" id="PF14501">
    <property type="entry name" value="HATPase_c_5"/>
    <property type="match status" value="1"/>
</dbReference>
<dbReference type="Gene3D" id="1.10.287.130">
    <property type="match status" value="1"/>
</dbReference>
<evidence type="ECO:0000313" key="7">
    <source>
        <dbReference type="Proteomes" id="UP000284731"/>
    </source>
</evidence>
<evidence type="ECO:0000259" key="4">
    <source>
        <dbReference type="Pfam" id="PF14501"/>
    </source>
</evidence>
<organism evidence="6 7">
    <name type="scientific">Solobacterium moorei</name>
    <dbReference type="NCBI Taxonomy" id="102148"/>
    <lineage>
        <taxon>Bacteria</taxon>
        <taxon>Bacillati</taxon>
        <taxon>Bacillota</taxon>
        <taxon>Erysipelotrichia</taxon>
        <taxon>Erysipelotrichales</taxon>
        <taxon>Erysipelotrichaceae</taxon>
        <taxon>Solobacterium</taxon>
    </lineage>
</organism>
<dbReference type="SUPFAM" id="SSF55874">
    <property type="entry name" value="ATPase domain of HSP90 chaperone/DNA topoisomerase II/histidine kinase"/>
    <property type="match status" value="1"/>
</dbReference>
<evidence type="ECO:0000256" key="1">
    <source>
        <dbReference type="ARBA" id="ARBA00022553"/>
    </source>
</evidence>
<dbReference type="InterPro" id="IPR016120">
    <property type="entry name" value="Sig_transdc_His_kin_SpoOB"/>
</dbReference>
<dbReference type="InterPro" id="IPR039506">
    <property type="entry name" value="SPOB_a"/>
</dbReference>
<proteinExistence type="predicted"/>
<dbReference type="CDD" id="cd16935">
    <property type="entry name" value="HATPase_AgrC-ComD-like"/>
    <property type="match status" value="1"/>
</dbReference>
<comment type="caution">
    <text evidence="6">The sequence shown here is derived from an EMBL/GenBank/DDBJ whole genome shotgun (WGS) entry which is preliminary data.</text>
</comment>
<dbReference type="PANTHER" id="PTHR40448">
    <property type="entry name" value="TWO-COMPONENT SENSOR HISTIDINE KINASE"/>
    <property type="match status" value="1"/>
</dbReference>
<dbReference type="SUPFAM" id="SSF55890">
    <property type="entry name" value="Sporulation response regulatory protein Spo0B"/>
    <property type="match status" value="1"/>
</dbReference>
<dbReference type="Gene3D" id="3.30.565.10">
    <property type="entry name" value="Histidine kinase-like ATPase, C-terminal domain"/>
    <property type="match status" value="1"/>
</dbReference>
<evidence type="ECO:0000259" key="5">
    <source>
        <dbReference type="Pfam" id="PF14689"/>
    </source>
</evidence>
<dbReference type="InterPro" id="IPR032834">
    <property type="entry name" value="NatK-like_C"/>
</dbReference>
<reference evidence="6 7" key="1">
    <citation type="submission" date="2018-08" db="EMBL/GenBank/DDBJ databases">
        <title>A genome reference for cultivated species of the human gut microbiota.</title>
        <authorList>
            <person name="Zou Y."/>
            <person name="Xue W."/>
            <person name="Luo G."/>
        </authorList>
    </citation>
    <scope>NUCLEOTIDE SEQUENCE [LARGE SCALE GENOMIC DNA]</scope>
    <source>
        <strain evidence="6 7">AF18-46</strain>
    </source>
</reference>
<dbReference type="Proteomes" id="UP000284731">
    <property type="component" value="Unassembled WGS sequence"/>
</dbReference>
<name>A0A412PIZ3_9FIRM</name>
<dbReference type="InterPro" id="IPR036890">
    <property type="entry name" value="HATPase_C_sf"/>
</dbReference>
<accession>A0A412PIZ3</accession>
<evidence type="ECO:0000256" key="3">
    <source>
        <dbReference type="ARBA" id="ARBA00022777"/>
    </source>
</evidence>
<sequence length="215" mass="25017">MKREEDKTIIYQNKLMKQQMDEIENIYMTMRGWRHDYHNHLQSLKGYLSLNQVEQMKNYLNELETDLDSIDTLYHSGNLQLDSILNAKLAIAEKGQIRIHCDASIPPQLHVSDLDLCVILGNLLDNAIESCRKIKDPDERFIRVYIGILKKQLYISITNATSETVKQRTDHYFTTKRGDHGHGLKRVDQVVKKYDGYLNRQNEPGVFATEIVLPL</sequence>
<keyword evidence="2" id="KW-0808">Transferase</keyword>
<dbReference type="EMBL" id="QRWX01000001">
    <property type="protein sequence ID" value="RGT58151.1"/>
    <property type="molecule type" value="Genomic_DNA"/>
</dbReference>
<gene>
    <name evidence="6" type="ORF">DWX20_03545</name>
</gene>
<evidence type="ECO:0000256" key="2">
    <source>
        <dbReference type="ARBA" id="ARBA00022679"/>
    </source>
</evidence>
<feature type="domain" description="Sensor histidine kinase NatK-like C-terminal" evidence="4">
    <location>
        <begin position="114"/>
        <end position="214"/>
    </location>
</feature>
<keyword evidence="1" id="KW-0597">Phosphoprotein</keyword>
<dbReference type="Pfam" id="PF14689">
    <property type="entry name" value="SPOB_a"/>
    <property type="match status" value="1"/>
</dbReference>
<evidence type="ECO:0000313" key="6">
    <source>
        <dbReference type="EMBL" id="RGT58151.1"/>
    </source>
</evidence>
<dbReference type="AlphaFoldDB" id="A0A412PIZ3"/>
<dbReference type="GO" id="GO:0000155">
    <property type="term" value="F:phosphorelay sensor kinase activity"/>
    <property type="evidence" value="ECO:0007669"/>
    <property type="project" value="InterPro"/>
</dbReference>
<feature type="domain" description="SpoOB alpha-helical" evidence="5">
    <location>
        <begin position="17"/>
        <end position="67"/>
    </location>
</feature>
<dbReference type="PANTHER" id="PTHR40448:SF1">
    <property type="entry name" value="TWO-COMPONENT SENSOR HISTIDINE KINASE"/>
    <property type="match status" value="1"/>
</dbReference>
<protein>
    <submittedName>
        <fullName evidence="6">GHKL domain-containing protein</fullName>
    </submittedName>
</protein>
<keyword evidence="3" id="KW-0418">Kinase</keyword>
<dbReference type="GO" id="GO:0042802">
    <property type="term" value="F:identical protein binding"/>
    <property type="evidence" value="ECO:0007669"/>
    <property type="project" value="TreeGrafter"/>
</dbReference>